<organism evidence="2 3">
    <name type="scientific">Amycolatopsis tucumanensis</name>
    <dbReference type="NCBI Taxonomy" id="401106"/>
    <lineage>
        <taxon>Bacteria</taxon>
        <taxon>Bacillati</taxon>
        <taxon>Actinomycetota</taxon>
        <taxon>Actinomycetes</taxon>
        <taxon>Pseudonocardiales</taxon>
        <taxon>Pseudonocardiaceae</taxon>
        <taxon>Amycolatopsis</taxon>
    </lineage>
</organism>
<comment type="caution">
    <text evidence="2">The sequence shown here is derived from an EMBL/GenBank/DDBJ whole genome shotgun (WGS) entry which is preliminary data.</text>
</comment>
<evidence type="ECO:0000313" key="2">
    <source>
        <dbReference type="EMBL" id="GAA3803519.1"/>
    </source>
</evidence>
<dbReference type="RefSeq" id="WP_237338869.1">
    <property type="nucleotide sequence ID" value="NZ_BAABCM010000002.1"/>
</dbReference>
<keyword evidence="3" id="KW-1185">Reference proteome</keyword>
<evidence type="ECO:0000313" key="3">
    <source>
        <dbReference type="Proteomes" id="UP001501624"/>
    </source>
</evidence>
<dbReference type="Proteomes" id="UP001501624">
    <property type="component" value="Unassembled WGS sequence"/>
</dbReference>
<feature type="region of interest" description="Disordered" evidence="1">
    <location>
        <begin position="1"/>
        <end position="25"/>
    </location>
</feature>
<reference evidence="3" key="1">
    <citation type="journal article" date="2019" name="Int. J. Syst. Evol. Microbiol.">
        <title>The Global Catalogue of Microorganisms (GCM) 10K type strain sequencing project: providing services to taxonomists for standard genome sequencing and annotation.</title>
        <authorList>
            <consortium name="The Broad Institute Genomics Platform"/>
            <consortium name="The Broad Institute Genome Sequencing Center for Infectious Disease"/>
            <person name="Wu L."/>
            <person name="Ma J."/>
        </authorList>
    </citation>
    <scope>NUCLEOTIDE SEQUENCE [LARGE SCALE GENOMIC DNA]</scope>
    <source>
        <strain evidence="3">JCM 17017</strain>
    </source>
</reference>
<proteinExistence type="predicted"/>
<gene>
    <name evidence="2" type="ORF">GCM10022380_21280</name>
</gene>
<name>A0ABP7HW87_9PSEU</name>
<sequence>MVAEITRAGGRTAADVTDPAGADRRQITVHTVGDVAYRAGVPLGRPGEPDDVAAWFPATSGSSPRCGRPS</sequence>
<accession>A0ABP7HW87</accession>
<dbReference type="EMBL" id="BAABCM010000002">
    <property type="protein sequence ID" value="GAA3803519.1"/>
    <property type="molecule type" value="Genomic_DNA"/>
</dbReference>
<protein>
    <submittedName>
        <fullName evidence="2">Uncharacterized protein</fullName>
    </submittedName>
</protein>
<evidence type="ECO:0000256" key="1">
    <source>
        <dbReference type="SAM" id="MobiDB-lite"/>
    </source>
</evidence>
<feature type="region of interest" description="Disordered" evidence="1">
    <location>
        <begin position="42"/>
        <end position="70"/>
    </location>
</feature>